<dbReference type="Pfam" id="PF13358">
    <property type="entry name" value="DDE_3"/>
    <property type="match status" value="1"/>
</dbReference>
<dbReference type="InterPro" id="IPR036397">
    <property type="entry name" value="RNaseH_sf"/>
</dbReference>
<protein>
    <recommendedName>
        <fullName evidence="1">Tc1-like transposase DDE domain-containing protein</fullName>
    </recommendedName>
</protein>
<evidence type="ECO:0000259" key="1">
    <source>
        <dbReference type="Pfam" id="PF13358"/>
    </source>
</evidence>
<dbReference type="InterPro" id="IPR038717">
    <property type="entry name" value="Tc1-like_DDE_dom"/>
</dbReference>
<dbReference type="SUPFAM" id="SSF53098">
    <property type="entry name" value="Ribonuclease H-like"/>
    <property type="match status" value="1"/>
</dbReference>
<dbReference type="Gene3D" id="3.30.420.10">
    <property type="entry name" value="Ribonuclease H-like superfamily/Ribonuclease H"/>
    <property type="match status" value="1"/>
</dbReference>
<dbReference type="GO" id="GO:0003676">
    <property type="term" value="F:nucleic acid binding"/>
    <property type="evidence" value="ECO:0007669"/>
    <property type="project" value="InterPro"/>
</dbReference>
<reference evidence="2 3" key="1">
    <citation type="submission" date="2024-05" db="EMBL/GenBank/DDBJ databases">
        <title>The nuclear and mitochondrial genome assemblies of Tetragonisca angustula (Apidae: Meliponini), a tiny yet remarkable pollinator in the Neotropics.</title>
        <authorList>
            <person name="Ferrari R."/>
            <person name="Ricardo P.C."/>
            <person name="Dias F.C."/>
            <person name="Araujo N.S."/>
            <person name="Soares D.O."/>
            <person name="Zhou Q.-S."/>
            <person name="Zhu C.-D."/>
            <person name="Coutinho L."/>
            <person name="Airas M.C."/>
            <person name="Batista T.M."/>
        </authorList>
    </citation>
    <scope>NUCLEOTIDE SEQUENCE [LARGE SCALE GENOMIC DNA]</scope>
    <source>
        <strain evidence="2">ASF017062</strain>
        <tissue evidence="2">Abdomen</tissue>
    </source>
</reference>
<name>A0AAW0ZY43_9HYME</name>
<dbReference type="AlphaFoldDB" id="A0AAW0ZY43"/>
<comment type="caution">
    <text evidence="2">The sequence shown here is derived from an EMBL/GenBank/DDBJ whole genome shotgun (WGS) entry which is preliminary data.</text>
</comment>
<organism evidence="2 3">
    <name type="scientific">Tetragonisca angustula</name>
    <dbReference type="NCBI Taxonomy" id="166442"/>
    <lineage>
        <taxon>Eukaryota</taxon>
        <taxon>Metazoa</taxon>
        <taxon>Ecdysozoa</taxon>
        <taxon>Arthropoda</taxon>
        <taxon>Hexapoda</taxon>
        <taxon>Insecta</taxon>
        <taxon>Pterygota</taxon>
        <taxon>Neoptera</taxon>
        <taxon>Endopterygota</taxon>
        <taxon>Hymenoptera</taxon>
        <taxon>Apocrita</taxon>
        <taxon>Aculeata</taxon>
        <taxon>Apoidea</taxon>
        <taxon>Anthophila</taxon>
        <taxon>Apidae</taxon>
        <taxon>Tetragonisca</taxon>
    </lineage>
</organism>
<feature type="domain" description="Tc1-like transposase DDE" evidence="1">
    <location>
        <begin position="7"/>
        <end position="96"/>
    </location>
</feature>
<dbReference type="Proteomes" id="UP001432146">
    <property type="component" value="Unassembled WGS sequence"/>
</dbReference>
<evidence type="ECO:0000313" key="3">
    <source>
        <dbReference type="Proteomes" id="UP001432146"/>
    </source>
</evidence>
<dbReference type="InterPro" id="IPR012337">
    <property type="entry name" value="RNaseH-like_sf"/>
</dbReference>
<dbReference type="EMBL" id="JAWNGG020000103">
    <property type="protein sequence ID" value="KAK9301913.1"/>
    <property type="molecule type" value="Genomic_DNA"/>
</dbReference>
<proteinExistence type="predicted"/>
<keyword evidence="3" id="KW-1185">Reference proteome</keyword>
<sequence length="103" mass="12088">MYSAVSNVNSKTYIHILQHFLIPSVEIWFEDSTDFIFQNDNASCHRSKIIRNFLQQNNIKTMTWPANSPDHNPIKNIWAKLKNLIREKKPQNKDEFRLAIGSS</sequence>
<accession>A0AAW0ZY43</accession>
<evidence type="ECO:0000313" key="2">
    <source>
        <dbReference type="EMBL" id="KAK9301913.1"/>
    </source>
</evidence>
<gene>
    <name evidence="2" type="ORF">QLX08_005911</name>
</gene>